<reference evidence="1 2" key="1">
    <citation type="submission" date="2020-03" db="EMBL/GenBank/DDBJ databases">
        <title>A novel species.</title>
        <authorList>
            <person name="Gao J."/>
        </authorList>
    </citation>
    <scope>NUCLEOTIDE SEQUENCE [LARGE SCALE GENOMIC DNA]</scope>
    <source>
        <strain evidence="1 2">QMT-12</strain>
    </source>
</reference>
<dbReference type="Gene3D" id="1.25.40.10">
    <property type="entry name" value="Tetratricopeptide repeat domain"/>
    <property type="match status" value="1"/>
</dbReference>
<evidence type="ECO:0000313" key="2">
    <source>
        <dbReference type="Proteomes" id="UP000501179"/>
    </source>
</evidence>
<dbReference type="AlphaFoldDB" id="A0A6G9H6X2"/>
<name>A0A6G9H6X2_9ACTN</name>
<dbReference type="InterPro" id="IPR011990">
    <property type="entry name" value="TPR-like_helical_dom_sf"/>
</dbReference>
<sequence length="247" mass="26251">MSVHGMSFHEQARDAFRRGDTAVVERLSRHELDRAREAGDAAGQVDALCMLARVQVRGGDLAEAGRWAAQAREVADGSGDKRLGSGPAHILAGVATMSGELETARVLIGESVTLHQELGDARMVAVEHHNLGYVELRLGRPDRARELFAEVRARALAEDWSDMLPYVTADAAVIADADGDHARSARLLGAAAGAYRAAGQIPDPDDAVEQDALRERLIGALGADVFDVEYTAGAAQDARRALALLAV</sequence>
<dbReference type="Proteomes" id="UP000501179">
    <property type="component" value="Chromosome"/>
</dbReference>
<evidence type="ECO:0000313" key="1">
    <source>
        <dbReference type="EMBL" id="QIQ06283.1"/>
    </source>
</evidence>
<protein>
    <submittedName>
        <fullName evidence="1">Tetratricopeptide repeat protein</fullName>
    </submittedName>
</protein>
<organism evidence="1 2">
    <name type="scientific">Streptomyces liangshanensis</name>
    <dbReference type="NCBI Taxonomy" id="2717324"/>
    <lineage>
        <taxon>Bacteria</taxon>
        <taxon>Bacillati</taxon>
        <taxon>Actinomycetota</taxon>
        <taxon>Actinomycetes</taxon>
        <taxon>Kitasatosporales</taxon>
        <taxon>Streptomycetaceae</taxon>
        <taxon>Streptomyces</taxon>
    </lineage>
</organism>
<accession>A0A6G9H6X2</accession>
<dbReference type="KEGG" id="slia:HA039_31760"/>
<proteinExistence type="predicted"/>
<dbReference type="EMBL" id="CP050177">
    <property type="protein sequence ID" value="QIQ06283.1"/>
    <property type="molecule type" value="Genomic_DNA"/>
</dbReference>
<gene>
    <name evidence="1" type="ORF">HA039_31760</name>
</gene>
<dbReference type="SUPFAM" id="SSF48452">
    <property type="entry name" value="TPR-like"/>
    <property type="match status" value="1"/>
</dbReference>
<dbReference type="RefSeq" id="WP_167035223.1">
    <property type="nucleotide sequence ID" value="NZ_CP050177.1"/>
</dbReference>
<keyword evidence="2" id="KW-1185">Reference proteome</keyword>